<name>A0A0C5WCT8_9FLAO</name>
<dbReference type="EMBL" id="CP007202">
    <property type="protein sequence ID" value="AJR04853.1"/>
    <property type="molecule type" value="Genomic_DNA"/>
</dbReference>
<keyword evidence="1" id="KW-0732">Signal</keyword>
<gene>
    <name evidence="2" type="ORF">AW14_07390</name>
</gene>
<dbReference type="STRING" id="1454006.AW14_07390"/>
<protein>
    <recommendedName>
        <fullName evidence="4">WD40 repeat protein</fullName>
    </recommendedName>
</protein>
<dbReference type="KEGG" id="sze:AW14_07390"/>
<organism evidence="2 3">
    <name type="scientific">Siansivirga zeaxanthinifaciens CC-SAMT-1</name>
    <dbReference type="NCBI Taxonomy" id="1454006"/>
    <lineage>
        <taxon>Bacteria</taxon>
        <taxon>Pseudomonadati</taxon>
        <taxon>Bacteroidota</taxon>
        <taxon>Flavobacteriia</taxon>
        <taxon>Flavobacteriales</taxon>
        <taxon>Flavobacteriaceae</taxon>
        <taxon>Siansivirga</taxon>
    </lineage>
</organism>
<dbReference type="SUPFAM" id="SSF82171">
    <property type="entry name" value="DPP6 N-terminal domain-like"/>
    <property type="match status" value="1"/>
</dbReference>
<evidence type="ECO:0000256" key="1">
    <source>
        <dbReference type="SAM" id="SignalP"/>
    </source>
</evidence>
<sequence length="304" mass="33838">MLKFLLCSTLLITSLSYAQSDLEKAVNLELNNEYPHFGLMVFESNKVLFTSYLIDKRGKLERQSGAPVLGVYEGALSSNGTISNVNLLQIDEAIQKNGITSAALSPNGEQLFITMRYSSKDMPKGTFNPDNFHIRVGEYVSEVGWTNFTVLPFCDPKYSYAHPAFSKDGKTMYFTSNIRGGKETTKGGSDIFKVDVLDNNTFSEPKNMGPNVNSYSKEMFPFVSHSGDLYLASNRPNGFGGFDIYKCKNNNKGGFGKAEKLPKPINSAQDDFGFIILNDEKTCFFTSKRTDGKGDDDIYKFIIN</sequence>
<evidence type="ECO:0000313" key="3">
    <source>
        <dbReference type="Proteomes" id="UP000032229"/>
    </source>
</evidence>
<proteinExistence type="predicted"/>
<dbReference type="Gene3D" id="2.120.10.30">
    <property type="entry name" value="TolB, C-terminal domain"/>
    <property type="match status" value="1"/>
</dbReference>
<dbReference type="OrthoDB" id="9809364at2"/>
<evidence type="ECO:0000313" key="2">
    <source>
        <dbReference type="EMBL" id="AJR04853.1"/>
    </source>
</evidence>
<dbReference type="InterPro" id="IPR011042">
    <property type="entry name" value="6-blade_b-propeller_TolB-like"/>
</dbReference>
<dbReference type="InterPro" id="IPR011659">
    <property type="entry name" value="WD40"/>
</dbReference>
<dbReference type="AlphaFoldDB" id="A0A0C5WCT8"/>
<dbReference type="PATRIC" id="fig|1454006.5.peg.1454"/>
<evidence type="ECO:0008006" key="4">
    <source>
        <dbReference type="Google" id="ProtNLM"/>
    </source>
</evidence>
<reference evidence="2 3" key="1">
    <citation type="submission" date="2014-02" db="EMBL/GenBank/DDBJ databases">
        <authorList>
            <person name="Young C.-C."/>
            <person name="Hameed A."/>
            <person name="Huang H.-C."/>
            <person name="Shahina M."/>
        </authorList>
    </citation>
    <scope>NUCLEOTIDE SEQUENCE [LARGE SCALE GENOMIC DNA]</scope>
    <source>
        <strain evidence="2 3">CC-SAMT-1</strain>
    </source>
</reference>
<accession>A0A0C5WCT8</accession>
<feature type="signal peptide" evidence="1">
    <location>
        <begin position="1"/>
        <end position="18"/>
    </location>
</feature>
<dbReference type="RefSeq" id="WP_044638197.1">
    <property type="nucleotide sequence ID" value="NZ_CP007202.1"/>
</dbReference>
<dbReference type="Pfam" id="PF07676">
    <property type="entry name" value="PD40"/>
    <property type="match status" value="1"/>
</dbReference>
<dbReference type="HOGENOM" id="CLU_921175_0_0_10"/>
<feature type="chain" id="PRO_5002184303" description="WD40 repeat protein" evidence="1">
    <location>
        <begin position="19"/>
        <end position="304"/>
    </location>
</feature>
<keyword evidence="3" id="KW-1185">Reference proteome</keyword>
<dbReference type="Proteomes" id="UP000032229">
    <property type="component" value="Chromosome"/>
</dbReference>